<dbReference type="InterPro" id="IPR057407">
    <property type="entry name" value="HEAT_TANGO6"/>
</dbReference>
<feature type="domain" description="RNA polymerase II assembly factor Rtp1 C-terminal" evidence="3">
    <location>
        <begin position="1096"/>
        <end position="1129"/>
    </location>
</feature>
<dbReference type="AlphaFoldDB" id="A0A9Q1DJ73"/>
<dbReference type="SUPFAM" id="SSF48371">
    <property type="entry name" value="ARM repeat"/>
    <property type="match status" value="1"/>
</dbReference>
<feature type="domain" description="RNA polymerase II assembly factor Rtp1 C-terminal" evidence="4">
    <location>
        <begin position="889"/>
        <end position="1005"/>
    </location>
</feature>
<dbReference type="GO" id="GO:0009306">
    <property type="term" value="P:protein secretion"/>
    <property type="evidence" value="ECO:0007669"/>
    <property type="project" value="TreeGrafter"/>
</dbReference>
<dbReference type="Pfam" id="PF10304">
    <property type="entry name" value="RTP1_C2"/>
    <property type="match status" value="1"/>
</dbReference>
<dbReference type="OrthoDB" id="39591at2759"/>
<dbReference type="Pfam" id="PF23565">
    <property type="entry name" value="ARM_TANGO6"/>
    <property type="match status" value="1"/>
</dbReference>
<evidence type="ECO:0000259" key="4">
    <source>
        <dbReference type="Pfam" id="PF10363"/>
    </source>
</evidence>
<comment type="similarity">
    <text evidence="1">Belongs to the Tango6 family.</text>
</comment>
<dbReference type="Pfam" id="PF25267">
    <property type="entry name" value="TANGO6_N"/>
    <property type="match status" value="1"/>
</dbReference>
<feature type="region of interest" description="Disordered" evidence="2">
    <location>
        <begin position="854"/>
        <end position="881"/>
    </location>
</feature>
<dbReference type="InterPro" id="IPR039600">
    <property type="entry name" value="TANGO6/Rtp1"/>
</dbReference>
<feature type="domain" description="TANGO6 N-terminal" evidence="6">
    <location>
        <begin position="155"/>
        <end position="379"/>
    </location>
</feature>
<evidence type="ECO:0000259" key="5">
    <source>
        <dbReference type="Pfam" id="PF23565"/>
    </source>
</evidence>
<reference evidence="7" key="1">
    <citation type="journal article" date="2023" name="Science">
        <title>Genome structures resolve the early diversification of teleost fishes.</title>
        <authorList>
            <person name="Parey E."/>
            <person name="Louis A."/>
            <person name="Montfort J."/>
            <person name="Bouchez O."/>
            <person name="Roques C."/>
            <person name="Iampietro C."/>
            <person name="Lluch J."/>
            <person name="Castinel A."/>
            <person name="Donnadieu C."/>
            <person name="Desvignes T."/>
            <person name="Floi Bucao C."/>
            <person name="Jouanno E."/>
            <person name="Wen M."/>
            <person name="Mejri S."/>
            <person name="Dirks R."/>
            <person name="Jansen H."/>
            <person name="Henkel C."/>
            <person name="Chen W.J."/>
            <person name="Zahm M."/>
            <person name="Cabau C."/>
            <person name="Klopp C."/>
            <person name="Thompson A.W."/>
            <person name="Robinson-Rechavi M."/>
            <person name="Braasch I."/>
            <person name="Lecointre G."/>
            <person name="Bobe J."/>
            <person name="Postlethwait J.H."/>
            <person name="Berthelot C."/>
            <person name="Roest Crollius H."/>
            <person name="Guiguen Y."/>
        </authorList>
    </citation>
    <scope>NUCLEOTIDE SEQUENCE</scope>
    <source>
        <strain evidence="7">Concon-B</strain>
    </source>
</reference>
<dbReference type="Proteomes" id="UP001152803">
    <property type="component" value="Unassembled WGS sequence"/>
</dbReference>
<dbReference type="EMBL" id="JAFJMO010000007">
    <property type="protein sequence ID" value="KAJ8271941.1"/>
    <property type="molecule type" value="Genomic_DNA"/>
</dbReference>
<evidence type="ECO:0000313" key="7">
    <source>
        <dbReference type="EMBL" id="KAJ8271941.1"/>
    </source>
</evidence>
<evidence type="ECO:0000259" key="6">
    <source>
        <dbReference type="Pfam" id="PF25267"/>
    </source>
</evidence>
<protein>
    <recommendedName>
        <fullName evidence="9">Transport and Golgi organization protein 6 homolog</fullName>
    </recommendedName>
</protein>
<dbReference type="PANTHER" id="PTHR20959:SF1">
    <property type="entry name" value="TRANSPORT AND GOLGI ORGANIZATION PROTEIN 6 HOMOLOG"/>
    <property type="match status" value="1"/>
</dbReference>
<dbReference type="Pfam" id="PF10363">
    <property type="entry name" value="RTP1_C1"/>
    <property type="match status" value="1"/>
</dbReference>
<keyword evidence="8" id="KW-1185">Reference proteome</keyword>
<dbReference type="InterPro" id="IPR019414">
    <property type="entry name" value="Rtp1_C2"/>
</dbReference>
<evidence type="ECO:0000259" key="3">
    <source>
        <dbReference type="Pfam" id="PF10304"/>
    </source>
</evidence>
<feature type="domain" description="TANGO6 HEAT repeat" evidence="5">
    <location>
        <begin position="380"/>
        <end position="640"/>
    </location>
</feature>
<dbReference type="Gene3D" id="1.25.10.10">
    <property type="entry name" value="Leucine-rich Repeat Variant"/>
    <property type="match status" value="1"/>
</dbReference>
<evidence type="ECO:0000256" key="1">
    <source>
        <dbReference type="ARBA" id="ARBA00005724"/>
    </source>
</evidence>
<name>A0A9Q1DJ73_CONCO</name>
<dbReference type="InterPro" id="IPR057347">
    <property type="entry name" value="TANGO6_N"/>
</dbReference>
<feature type="region of interest" description="Disordered" evidence="2">
    <location>
        <begin position="56"/>
        <end position="87"/>
    </location>
</feature>
<sequence length="1149" mass="125010">MRVLELLILSVIYFTTFPGFLEALNKNRRCFNKDDDFTKLARCLLKRTRRHHFRNAAPVDLSPTESQPKMDCSKLNLDSSGPDSNRSVSPWRLSCYCGSSLYLDKTYRRYACKRRTVIPAGGAAARTAVKPGAAGDWPAGRAGAGGGAHSAGRRGVPWYQETQELPWRFTQECLLLMLGLSRHLSRLLAAFRPVTGPRPGPRLPEPAPALPPDVLSVGQQKAVGAALQFVVTLGLCPYLAPGVGVPLGRRSAFGAAVDAAVRGGGTADCDRRLLVVTSTLLELAELSSLATLVFTRHLGDVMAGLCQLGYRPHRPEGASTESDKGISMEERLNCRKALQGILGKVYQPIVIKELLILQGGPKQAPPWLRRLCGQLLSDRLMQPCGVQAVVRAVLEGAGAGGAAASDWGKCDMVARVLAACPQQALSVEEYYRQVCPQVLELLHFPDKLTALQFQRVATRAALTMLQERPELARQYLLTPLLAPLARCGAPTGGLPAPECVAEWELTRSVEDVYKVWVVGNSPSPVLLKALGETVPVLFSLYCFSKQSVCHLRAPCGEILQWFLCHSEPAEALSALKQLCRLQTPVGGVTPGFHFSPGSEGGARLVPREQISDEDEALYDKVSGEQWQVECLVHLLAEMKDKDLPGDFFLELLEELMGWAAEEEVGEEQEVDTSAMTLLELEEHLLQSTEGRGRRLALLQVLAAVCEGISHTLLLRKPTQVVGFMVSLLERACVAVGRGCDSPVETQTLSMGMGLVATLLAGDMQLTSQDRASMSLLLPPLDYISQKHPELVIQELASDLRAAIATHGAFCPDTVTQAARARIPQRTRSTSAAQVTRSKDTANPLLVQDAPVPQITRHTHTPRPVHDTSSPQTSHCTPGTELRKADSRAFSECLLEACDPDVPTRAVALRSLTRALQDRSLEALQAQDRVLTLFLENLNHEDSFVYLSAIQGLAVLADSSPDTVLLRLLEEFGGGATGPSPEACSLETRLKVGEVLMRASRALGDLAPHHGRPLIGVFLRGVRDADPSVRASSLSNLGELCQRLNFSLGPLTQELNCCLTAVIKTEREVEVRRAAVHVIALLLRGLSDKTTQVLGDVLLDLYRALKSVVRTDSDDVTVLHAQLALEELDDVMKKFLFPVQKLEKKIVVLP</sequence>
<evidence type="ECO:0000256" key="2">
    <source>
        <dbReference type="SAM" id="MobiDB-lite"/>
    </source>
</evidence>
<feature type="compositionally biased region" description="Polar residues" evidence="2">
    <location>
        <begin position="866"/>
        <end position="876"/>
    </location>
</feature>
<comment type="caution">
    <text evidence="7">The sequence shown here is derived from an EMBL/GenBank/DDBJ whole genome shotgun (WGS) entry which is preliminary data.</text>
</comment>
<dbReference type="InterPro" id="IPR011989">
    <property type="entry name" value="ARM-like"/>
</dbReference>
<organism evidence="7 8">
    <name type="scientific">Conger conger</name>
    <name type="common">Conger eel</name>
    <name type="synonym">Muraena conger</name>
    <dbReference type="NCBI Taxonomy" id="82655"/>
    <lineage>
        <taxon>Eukaryota</taxon>
        <taxon>Metazoa</taxon>
        <taxon>Chordata</taxon>
        <taxon>Craniata</taxon>
        <taxon>Vertebrata</taxon>
        <taxon>Euteleostomi</taxon>
        <taxon>Actinopterygii</taxon>
        <taxon>Neopterygii</taxon>
        <taxon>Teleostei</taxon>
        <taxon>Anguilliformes</taxon>
        <taxon>Congridae</taxon>
        <taxon>Conger</taxon>
    </lineage>
</organism>
<feature type="compositionally biased region" description="Polar residues" evidence="2">
    <location>
        <begin position="76"/>
        <end position="87"/>
    </location>
</feature>
<proteinExistence type="inferred from homology"/>
<gene>
    <name evidence="7" type="ORF">COCON_G00108000</name>
</gene>
<accession>A0A9Q1DJ73</accession>
<evidence type="ECO:0008006" key="9">
    <source>
        <dbReference type="Google" id="ProtNLM"/>
    </source>
</evidence>
<dbReference type="InterPro" id="IPR016024">
    <property type="entry name" value="ARM-type_fold"/>
</dbReference>
<dbReference type="InterPro" id="IPR019451">
    <property type="entry name" value="Rtp1_C1"/>
</dbReference>
<evidence type="ECO:0000313" key="8">
    <source>
        <dbReference type="Proteomes" id="UP001152803"/>
    </source>
</evidence>
<dbReference type="PANTHER" id="PTHR20959">
    <property type="entry name" value="TRANSPORT AND GOLGI ORGANIZATION PROTEIN 6 FAMILY MEMBER"/>
    <property type="match status" value="1"/>
</dbReference>